<evidence type="ECO:0000313" key="1">
    <source>
        <dbReference type="EMBL" id="MPN40854.1"/>
    </source>
</evidence>
<dbReference type="AlphaFoldDB" id="A0A645HXG0"/>
<comment type="caution">
    <text evidence="1">The sequence shown here is derived from an EMBL/GenBank/DDBJ whole genome shotgun (WGS) entry which is preliminary data.</text>
</comment>
<proteinExistence type="predicted"/>
<name>A0A645HXG0_9ZZZZ</name>
<reference evidence="1" key="1">
    <citation type="submission" date="2019-08" db="EMBL/GenBank/DDBJ databases">
        <authorList>
            <person name="Kucharzyk K."/>
            <person name="Murdoch R.W."/>
            <person name="Higgins S."/>
            <person name="Loffler F."/>
        </authorList>
    </citation>
    <scope>NUCLEOTIDE SEQUENCE</scope>
</reference>
<dbReference type="EMBL" id="VSSQ01097531">
    <property type="protein sequence ID" value="MPN40854.1"/>
    <property type="molecule type" value="Genomic_DNA"/>
</dbReference>
<organism evidence="1">
    <name type="scientific">bioreactor metagenome</name>
    <dbReference type="NCBI Taxonomy" id="1076179"/>
    <lineage>
        <taxon>unclassified sequences</taxon>
        <taxon>metagenomes</taxon>
        <taxon>ecological metagenomes</taxon>
    </lineage>
</organism>
<sequence>MADGDGNLLAAVVDKDARRRAIALHLLAQQGLGGPQLVYAWLGLLEDAKYAADVLHVQQCIVQCDALALLHADAGLGQHIGGDAVAGQALRGHCTLAKAIAPAAKDKVGFGAQQYLQIQALG</sequence>
<gene>
    <name evidence="1" type="ORF">SDC9_188394</name>
</gene>
<protein>
    <submittedName>
        <fullName evidence="1">Uncharacterized protein</fullName>
    </submittedName>
</protein>
<accession>A0A645HXG0</accession>